<dbReference type="AlphaFoldDB" id="A0BEY1"/>
<name>A0BEY1_PARTE</name>
<proteinExistence type="predicted"/>
<protein>
    <submittedName>
        <fullName evidence="1">Uncharacterized protein</fullName>
    </submittedName>
</protein>
<dbReference type="RefSeq" id="XP_001424496.1">
    <property type="nucleotide sequence ID" value="XM_001424459.1"/>
</dbReference>
<gene>
    <name evidence="1" type="ORF">GSPATT00028133001</name>
</gene>
<dbReference type="EMBL" id="CT867990">
    <property type="protein sequence ID" value="CAK57098.1"/>
    <property type="molecule type" value="Genomic_DNA"/>
</dbReference>
<dbReference type="Proteomes" id="UP000000600">
    <property type="component" value="Unassembled WGS sequence"/>
</dbReference>
<reference evidence="1 2" key="1">
    <citation type="journal article" date="2006" name="Nature">
        <title>Global trends of whole-genome duplications revealed by the ciliate Paramecium tetraurelia.</title>
        <authorList>
            <consortium name="Genoscope"/>
            <person name="Aury J.-M."/>
            <person name="Jaillon O."/>
            <person name="Duret L."/>
            <person name="Noel B."/>
            <person name="Jubin C."/>
            <person name="Porcel B.M."/>
            <person name="Segurens B."/>
            <person name="Daubin V."/>
            <person name="Anthouard V."/>
            <person name="Aiach N."/>
            <person name="Arnaiz O."/>
            <person name="Billaut A."/>
            <person name="Beisson J."/>
            <person name="Blanc I."/>
            <person name="Bouhouche K."/>
            <person name="Camara F."/>
            <person name="Duharcourt S."/>
            <person name="Guigo R."/>
            <person name="Gogendeau D."/>
            <person name="Katinka M."/>
            <person name="Keller A.-M."/>
            <person name="Kissmehl R."/>
            <person name="Klotz C."/>
            <person name="Koll F."/>
            <person name="Le Moue A."/>
            <person name="Lepere C."/>
            <person name="Malinsky S."/>
            <person name="Nowacki M."/>
            <person name="Nowak J.K."/>
            <person name="Plattner H."/>
            <person name="Poulain J."/>
            <person name="Ruiz F."/>
            <person name="Serrano V."/>
            <person name="Zagulski M."/>
            <person name="Dessen P."/>
            <person name="Betermier M."/>
            <person name="Weissenbach J."/>
            <person name="Scarpelli C."/>
            <person name="Schachter V."/>
            <person name="Sperling L."/>
            <person name="Meyer E."/>
            <person name="Cohen J."/>
            <person name="Wincker P."/>
        </authorList>
    </citation>
    <scope>NUCLEOTIDE SEQUENCE [LARGE SCALE GENOMIC DNA]</scope>
    <source>
        <strain evidence="1 2">Stock d4-2</strain>
    </source>
</reference>
<keyword evidence="2" id="KW-1185">Reference proteome</keyword>
<organism evidence="1 2">
    <name type="scientific">Paramecium tetraurelia</name>
    <dbReference type="NCBI Taxonomy" id="5888"/>
    <lineage>
        <taxon>Eukaryota</taxon>
        <taxon>Sar</taxon>
        <taxon>Alveolata</taxon>
        <taxon>Ciliophora</taxon>
        <taxon>Intramacronucleata</taxon>
        <taxon>Oligohymenophorea</taxon>
        <taxon>Peniculida</taxon>
        <taxon>Parameciidae</taxon>
        <taxon>Paramecium</taxon>
    </lineage>
</organism>
<evidence type="ECO:0000313" key="1">
    <source>
        <dbReference type="EMBL" id="CAK57098.1"/>
    </source>
</evidence>
<accession>A0BEY1</accession>
<dbReference type="KEGG" id="ptm:GSPATT00028133001"/>
<dbReference type="InParanoid" id="A0BEY1"/>
<sequence>MDYNLENQPEKSQNANMILKLNLQNSVISQMKKYILMVGSQRTIESKLLSDFIGKNEINNIVTLNKHYYFKLQGYKRLGLGSSQRELAVDCRDSKDDDGILLQKQQEQKVSHLIQQWQELEADNEEVYLNFFMEQSQIIEILTYGIQLFNFIGIQVISYCQFILLMKYKFLLLEAHMLFNYLKHYQNYLQLHARFQQRCGINITQKLPTILNNQELLNIARYMISNC</sequence>
<dbReference type="GeneID" id="5010280"/>
<evidence type="ECO:0000313" key="2">
    <source>
        <dbReference type="Proteomes" id="UP000000600"/>
    </source>
</evidence>
<dbReference type="HOGENOM" id="CLU_1221690_0_0_1"/>